<name>A0A5K3F1Q8_MESCO</name>
<keyword evidence="3 6" id="KW-0547">Nucleotide-binding</keyword>
<evidence type="ECO:0000256" key="6">
    <source>
        <dbReference type="PROSITE-ProRule" id="PRU00409"/>
    </source>
</evidence>
<evidence type="ECO:0000256" key="2">
    <source>
        <dbReference type="ARBA" id="ARBA00022598"/>
    </source>
</evidence>
<dbReference type="InterPro" id="IPR004344">
    <property type="entry name" value="TTL/TTLL_fam"/>
</dbReference>
<organism evidence="8">
    <name type="scientific">Mesocestoides corti</name>
    <name type="common">Flatworm</name>
    <dbReference type="NCBI Taxonomy" id="53468"/>
    <lineage>
        <taxon>Eukaryota</taxon>
        <taxon>Metazoa</taxon>
        <taxon>Spiralia</taxon>
        <taxon>Lophotrochozoa</taxon>
        <taxon>Platyhelminthes</taxon>
        <taxon>Cestoda</taxon>
        <taxon>Eucestoda</taxon>
        <taxon>Cyclophyllidea</taxon>
        <taxon>Mesocestoididae</taxon>
        <taxon>Mesocestoides</taxon>
    </lineage>
</organism>
<evidence type="ECO:0000259" key="7">
    <source>
        <dbReference type="PROSITE" id="PS50975"/>
    </source>
</evidence>
<dbReference type="GO" id="GO:0000226">
    <property type="term" value="P:microtubule cytoskeleton organization"/>
    <property type="evidence" value="ECO:0007669"/>
    <property type="project" value="TreeGrafter"/>
</dbReference>
<evidence type="ECO:0000256" key="4">
    <source>
        <dbReference type="ARBA" id="ARBA00022840"/>
    </source>
</evidence>
<dbReference type="AlphaFoldDB" id="A0A5K3F1Q8"/>
<sequence>MEYHIFLEDFKRNPGSIWIMKPVAKSQGRGIFLFRRLKDIEAWKRGGNFNYFVKNDNAGECDGKEGPEHYVVSRYIENPYLIGGRKFDLRVYVLVTSFQPLKAWVYRDGFARLSNVGFSMDSITDQYVHLTNVAIQKMAPDYDVMKGCKWSICRLRRYLLARHGFERVNRLFHEIDSIFVLSLLSVQNIMINDKHCFELYGYDILLDENLKPWLLEVNASPSLTASSNEDYALKVKLLDDTLNVIDMEGRLSGNERRIGDFDCIWDDGPIAPVTSASQALLTGMLDDLNHDTASIHKASRQIRYPRKITHRTANSGPGVQKSGKADLADLVPLPPLNSFLGCLPMRKTFDNEGMMSKRPTGLA</sequence>
<dbReference type="GO" id="GO:0015631">
    <property type="term" value="F:tubulin binding"/>
    <property type="evidence" value="ECO:0007669"/>
    <property type="project" value="TreeGrafter"/>
</dbReference>
<dbReference type="GO" id="GO:0036064">
    <property type="term" value="C:ciliary basal body"/>
    <property type="evidence" value="ECO:0007669"/>
    <property type="project" value="TreeGrafter"/>
</dbReference>
<dbReference type="WBParaSite" id="MCU_004856-RC">
    <property type="protein sequence ID" value="MCU_004856-RC"/>
    <property type="gene ID" value="MCU_004856"/>
</dbReference>
<dbReference type="Gene3D" id="3.30.470.20">
    <property type="entry name" value="ATP-grasp fold, B domain"/>
    <property type="match status" value="1"/>
</dbReference>
<accession>A0A5K3F1Q8</accession>
<dbReference type="Pfam" id="PF03133">
    <property type="entry name" value="TTL"/>
    <property type="match status" value="1"/>
</dbReference>
<evidence type="ECO:0000256" key="3">
    <source>
        <dbReference type="ARBA" id="ARBA00022741"/>
    </source>
</evidence>
<dbReference type="GO" id="GO:0046872">
    <property type="term" value="F:metal ion binding"/>
    <property type="evidence" value="ECO:0007669"/>
    <property type="project" value="InterPro"/>
</dbReference>
<comment type="similarity">
    <text evidence="1">Belongs to the tubulin--tyrosine ligase family.</text>
</comment>
<dbReference type="GO" id="GO:0070740">
    <property type="term" value="F:tubulin-glutamic acid ligase activity"/>
    <property type="evidence" value="ECO:0007669"/>
    <property type="project" value="TreeGrafter"/>
</dbReference>
<evidence type="ECO:0000256" key="5">
    <source>
        <dbReference type="ARBA" id="ARBA00030445"/>
    </source>
</evidence>
<dbReference type="PANTHER" id="PTHR12241">
    <property type="entry name" value="TUBULIN POLYGLUTAMYLASE"/>
    <property type="match status" value="1"/>
</dbReference>
<dbReference type="PANTHER" id="PTHR12241:SF39">
    <property type="entry name" value="TUBULIN POLYGLUTAMYLASE TTLL9-RELATED"/>
    <property type="match status" value="1"/>
</dbReference>
<reference evidence="8" key="1">
    <citation type="submission" date="2019-11" db="UniProtKB">
        <authorList>
            <consortium name="WormBaseParasite"/>
        </authorList>
    </citation>
    <scope>IDENTIFICATION</scope>
</reference>
<protein>
    <recommendedName>
        <fullName evidence="5">Tubulin--tyrosine ligase-like protein 9</fullName>
    </recommendedName>
</protein>
<evidence type="ECO:0000313" key="8">
    <source>
        <dbReference type="WBParaSite" id="MCU_004856-RC"/>
    </source>
</evidence>
<evidence type="ECO:0000256" key="1">
    <source>
        <dbReference type="ARBA" id="ARBA00006820"/>
    </source>
</evidence>
<dbReference type="GO" id="GO:0005524">
    <property type="term" value="F:ATP binding"/>
    <property type="evidence" value="ECO:0007669"/>
    <property type="project" value="UniProtKB-UniRule"/>
</dbReference>
<proteinExistence type="inferred from homology"/>
<keyword evidence="2" id="KW-0436">Ligase</keyword>
<dbReference type="InterPro" id="IPR011761">
    <property type="entry name" value="ATP-grasp"/>
</dbReference>
<dbReference type="PROSITE" id="PS50975">
    <property type="entry name" value="ATP_GRASP"/>
    <property type="match status" value="1"/>
</dbReference>
<feature type="domain" description="ATP-grasp" evidence="7">
    <location>
        <begin position="203"/>
        <end position="246"/>
    </location>
</feature>
<keyword evidence="4 6" id="KW-0067">ATP-binding</keyword>
<dbReference type="SUPFAM" id="SSF56059">
    <property type="entry name" value="Glutathione synthetase ATP-binding domain-like"/>
    <property type="match status" value="1"/>
</dbReference>
<dbReference type="PROSITE" id="PS51221">
    <property type="entry name" value="TTL"/>
    <property type="match status" value="1"/>
</dbReference>